<dbReference type="AlphaFoldDB" id="A0A699XXG3"/>
<comment type="caution">
    <text evidence="2">The sequence shown here is derived from an EMBL/GenBank/DDBJ whole genome shotgun (WGS) entry which is preliminary data.</text>
</comment>
<proteinExistence type="predicted"/>
<reference evidence="2" key="1">
    <citation type="journal article" date="2019" name="Sci. Rep.">
        <title>Draft genome of Tanacetum cinerariifolium, the natural source of mosquito coil.</title>
        <authorList>
            <person name="Yamashiro T."/>
            <person name="Shiraishi A."/>
            <person name="Satake H."/>
            <person name="Nakayama K."/>
        </authorList>
    </citation>
    <scope>NUCLEOTIDE SEQUENCE</scope>
</reference>
<feature type="region of interest" description="Disordered" evidence="1">
    <location>
        <begin position="1"/>
        <end position="55"/>
    </location>
</feature>
<name>A0A699XXG3_TANCI</name>
<protein>
    <submittedName>
        <fullName evidence="2">Uncharacterized protein</fullName>
    </submittedName>
</protein>
<feature type="non-terminal residue" evidence="2">
    <location>
        <position position="75"/>
    </location>
</feature>
<feature type="non-terminal residue" evidence="2">
    <location>
        <position position="1"/>
    </location>
</feature>
<gene>
    <name evidence="2" type="ORF">Tci_933540</name>
</gene>
<evidence type="ECO:0000256" key="1">
    <source>
        <dbReference type="SAM" id="MobiDB-lite"/>
    </source>
</evidence>
<evidence type="ECO:0000313" key="2">
    <source>
        <dbReference type="EMBL" id="GFD61571.1"/>
    </source>
</evidence>
<organism evidence="2">
    <name type="scientific">Tanacetum cinerariifolium</name>
    <name type="common">Dalmatian daisy</name>
    <name type="synonym">Chrysanthemum cinerariifolium</name>
    <dbReference type="NCBI Taxonomy" id="118510"/>
    <lineage>
        <taxon>Eukaryota</taxon>
        <taxon>Viridiplantae</taxon>
        <taxon>Streptophyta</taxon>
        <taxon>Embryophyta</taxon>
        <taxon>Tracheophyta</taxon>
        <taxon>Spermatophyta</taxon>
        <taxon>Magnoliopsida</taxon>
        <taxon>eudicotyledons</taxon>
        <taxon>Gunneridae</taxon>
        <taxon>Pentapetalae</taxon>
        <taxon>asterids</taxon>
        <taxon>campanulids</taxon>
        <taxon>Asterales</taxon>
        <taxon>Asteraceae</taxon>
        <taxon>Asteroideae</taxon>
        <taxon>Anthemideae</taxon>
        <taxon>Anthemidinae</taxon>
        <taxon>Tanacetum</taxon>
    </lineage>
</organism>
<feature type="compositionally biased region" description="Basic residues" evidence="1">
    <location>
        <begin position="32"/>
        <end position="43"/>
    </location>
</feature>
<dbReference type="EMBL" id="BKCJ011895584">
    <property type="protein sequence ID" value="GFD61571.1"/>
    <property type="molecule type" value="Genomic_DNA"/>
</dbReference>
<accession>A0A699XXG3</accession>
<feature type="compositionally biased region" description="Basic and acidic residues" evidence="1">
    <location>
        <begin position="14"/>
        <end position="31"/>
    </location>
</feature>
<sequence>RPGAGSHAVPPSTARDDLRRQRRRHEEDRALRRPYRDRRRHRADRLLRSTEQPIPGFRRTAAPFCIAADPQSGHV</sequence>